<gene>
    <name evidence="1" type="ORF">L2E82_13706</name>
</gene>
<sequence>MAETTTSATEINTAPLLTPQGTHDSLFGEGARTSTTLSILLGIFAGRRGASMIVRESAARQLHDWRDNWGHSLPVVAIDTTWNLAFVVVSVVMLFCTAREKPNVPVRAWICVYALQCAVHMVLVWLDYVYTRRNRRATTAGSSSSDDQSSFGDSRGSDETSAAKRWEAFNTIIQYLWWLAAFCWLIPNYDLHSAPRLFWLTLTFMAIDMFFVAIGFLKELIIGLAVCFCFPCTLAFLYIMGGQGGASEAEIRGLPKYSFVVCNDEAQPDVGGKMVPFETNGPDFSREHVLLLEDSDCCICLCSYENGAELHLLPCNHPFHATCIVKWLKISRTCPLCKCFIGLGVQV</sequence>
<reference evidence="1 2" key="2">
    <citation type="journal article" date="2022" name="Mol. Ecol. Resour.">
        <title>The genomes of chicory, endive, great burdock and yacon provide insights into Asteraceae paleo-polyploidization history and plant inulin production.</title>
        <authorList>
            <person name="Fan W."/>
            <person name="Wang S."/>
            <person name="Wang H."/>
            <person name="Wang A."/>
            <person name="Jiang F."/>
            <person name="Liu H."/>
            <person name="Zhao H."/>
            <person name="Xu D."/>
            <person name="Zhang Y."/>
        </authorList>
    </citation>
    <scope>NUCLEOTIDE SEQUENCE [LARGE SCALE GENOMIC DNA]</scope>
    <source>
        <strain evidence="2">cv. Punajuju</strain>
        <tissue evidence="1">Leaves</tissue>
    </source>
</reference>
<accession>A0ACB9EXX9</accession>
<protein>
    <submittedName>
        <fullName evidence="1">Uncharacterized protein</fullName>
    </submittedName>
</protein>
<keyword evidence="2" id="KW-1185">Reference proteome</keyword>
<comment type="caution">
    <text evidence="1">The sequence shown here is derived from an EMBL/GenBank/DDBJ whole genome shotgun (WGS) entry which is preliminary data.</text>
</comment>
<name>A0ACB9EXX9_CICIN</name>
<organism evidence="1 2">
    <name type="scientific">Cichorium intybus</name>
    <name type="common">Chicory</name>
    <dbReference type="NCBI Taxonomy" id="13427"/>
    <lineage>
        <taxon>Eukaryota</taxon>
        <taxon>Viridiplantae</taxon>
        <taxon>Streptophyta</taxon>
        <taxon>Embryophyta</taxon>
        <taxon>Tracheophyta</taxon>
        <taxon>Spermatophyta</taxon>
        <taxon>Magnoliopsida</taxon>
        <taxon>eudicotyledons</taxon>
        <taxon>Gunneridae</taxon>
        <taxon>Pentapetalae</taxon>
        <taxon>asterids</taxon>
        <taxon>campanulids</taxon>
        <taxon>Asterales</taxon>
        <taxon>Asteraceae</taxon>
        <taxon>Cichorioideae</taxon>
        <taxon>Cichorieae</taxon>
        <taxon>Cichoriinae</taxon>
        <taxon>Cichorium</taxon>
    </lineage>
</organism>
<proteinExistence type="predicted"/>
<evidence type="ECO:0000313" key="2">
    <source>
        <dbReference type="Proteomes" id="UP001055811"/>
    </source>
</evidence>
<dbReference type="EMBL" id="CM042011">
    <property type="protein sequence ID" value="KAI3763712.1"/>
    <property type="molecule type" value="Genomic_DNA"/>
</dbReference>
<evidence type="ECO:0000313" key="1">
    <source>
        <dbReference type="EMBL" id="KAI3763712.1"/>
    </source>
</evidence>
<reference evidence="2" key="1">
    <citation type="journal article" date="2022" name="Mol. Ecol. Resour.">
        <title>The genomes of chicory, endive, great burdock and yacon provide insights into Asteraceae palaeo-polyploidization history and plant inulin production.</title>
        <authorList>
            <person name="Fan W."/>
            <person name="Wang S."/>
            <person name="Wang H."/>
            <person name="Wang A."/>
            <person name="Jiang F."/>
            <person name="Liu H."/>
            <person name="Zhao H."/>
            <person name="Xu D."/>
            <person name="Zhang Y."/>
        </authorList>
    </citation>
    <scope>NUCLEOTIDE SEQUENCE [LARGE SCALE GENOMIC DNA]</scope>
    <source>
        <strain evidence="2">cv. Punajuju</strain>
    </source>
</reference>
<dbReference type="Proteomes" id="UP001055811">
    <property type="component" value="Linkage Group LG03"/>
</dbReference>